<proteinExistence type="predicted"/>
<dbReference type="OrthoDB" id="9810501at2"/>
<dbReference type="Gene3D" id="3.40.50.1000">
    <property type="entry name" value="HAD superfamily/HAD-like"/>
    <property type="match status" value="1"/>
</dbReference>
<dbReference type="InterPro" id="IPR036412">
    <property type="entry name" value="HAD-like_sf"/>
</dbReference>
<dbReference type="SFLD" id="SFLDG01129">
    <property type="entry name" value="C1.5:_HAD__Beta-PGM__Phosphata"/>
    <property type="match status" value="1"/>
</dbReference>
<dbReference type="PRINTS" id="PR00413">
    <property type="entry name" value="HADHALOGNASE"/>
</dbReference>
<dbReference type="Gene3D" id="1.20.120.1600">
    <property type="match status" value="1"/>
</dbReference>
<dbReference type="Proteomes" id="UP000219440">
    <property type="component" value="Unassembled WGS sequence"/>
</dbReference>
<dbReference type="Pfam" id="PF00702">
    <property type="entry name" value="Hydrolase"/>
    <property type="match status" value="1"/>
</dbReference>
<evidence type="ECO:0000313" key="5">
    <source>
        <dbReference type="Proteomes" id="UP000219440"/>
    </source>
</evidence>
<dbReference type="EMBL" id="OCST01000001">
    <property type="protein sequence ID" value="SOE45544.1"/>
    <property type="molecule type" value="Genomic_DNA"/>
</dbReference>
<keyword evidence="3" id="KW-0460">Magnesium</keyword>
<evidence type="ECO:0000256" key="1">
    <source>
        <dbReference type="ARBA" id="ARBA00001946"/>
    </source>
</evidence>
<dbReference type="GO" id="GO:0016787">
    <property type="term" value="F:hydrolase activity"/>
    <property type="evidence" value="ECO:0007669"/>
    <property type="project" value="UniProtKB-KW"/>
</dbReference>
<dbReference type="NCBIfam" id="TIGR01549">
    <property type="entry name" value="HAD-SF-IA-v1"/>
    <property type="match status" value="1"/>
</dbReference>
<evidence type="ECO:0000256" key="2">
    <source>
        <dbReference type="ARBA" id="ARBA00022801"/>
    </source>
</evidence>
<sequence>MTIAVVLFDLDDTLFAHRYAVDTAIARFLDTDDPAEVVRWHDLEELHYPRYLSGELGLIPQRRVRARAMAEPYGLALTTDTEADAWYDRYFVEYRRAWSLHTDTIPCLDALDAAGLRIGLITNGDLAFQTEKLELTSLDSRLEHVIASGDVGFAKPDARIFALACERFDVHPSQAVYVGDRLETDAVGAAGAGLTGVWLDRSGAGAVDEVAAHDPAAGIHTITTLAELPGLLA</sequence>
<reference evidence="4 5" key="1">
    <citation type="submission" date="2017-09" db="EMBL/GenBank/DDBJ databases">
        <authorList>
            <person name="Ehlers B."/>
            <person name="Leendertz F.H."/>
        </authorList>
    </citation>
    <scope>NUCLEOTIDE SEQUENCE [LARGE SCALE GENOMIC DNA]</scope>
    <source>
        <strain evidence="4 5">CGMCC 1.05381</strain>
    </source>
</reference>
<keyword evidence="2 4" id="KW-0378">Hydrolase</keyword>
<accession>A0A2C8Y625</accession>
<comment type="cofactor">
    <cofactor evidence="1">
        <name>Mg(2+)</name>
        <dbReference type="ChEBI" id="CHEBI:18420"/>
    </cofactor>
</comment>
<dbReference type="RefSeq" id="WP_097059258.1">
    <property type="nucleotide sequence ID" value="NZ_BMLC01000002.1"/>
</dbReference>
<dbReference type="PANTHER" id="PTHR46470">
    <property type="entry name" value="N-ACYLNEURAMINATE-9-PHOSPHATASE"/>
    <property type="match status" value="1"/>
</dbReference>
<protein>
    <submittedName>
        <fullName evidence="4">Putative hydrolase of the HAD superfamily</fullName>
    </submittedName>
</protein>
<dbReference type="GO" id="GO:0044281">
    <property type="term" value="P:small molecule metabolic process"/>
    <property type="evidence" value="ECO:0007669"/>
    <property type="project" value="UniProtKB-ARBA"/>
</dbReference>
<dbReference type="SFLD" id="SFLDS00003">
    <property type="entry name" value="Haloacid_Dehalogenase"/>
    <property type="match status" value="1"/>
</dbReference>
<dbReference type="PANTHER" id="PTHR46470:SF4">
    <property type="entry name" value="5-AMINO-6-(5-PHOSPHO-D-RIBITYLAMINO)URACIL PHOSPHATASE YIGB"/>
    <property type="match status" value="1"/>
</dbReference>
<dbReference type="SUPFAM" id="SSF56784">
    <property type="entry name" value="HAD-like"/>
    <property type="match status" value="1"/>
</dbReference>
<dbReference type="InterPro" id="IPR051400">
    <property type="entry name" value="HAD-like_hydrolase"/>
</dbReference>
<keyword evidence="5" id="KW-1185">Reference proteome</keyword>
<evidence type="ECO:0000313" key="4">
    <source>
        <dbReference type="EMBL" id="SOE45544.1"/>
    </source>
</evidence>
<gene>
    <name evidence="4" type="ORF">SAMN06296378_0040</name>
</gene>
<organism evidence="4 5">
    <name type="scientific">Salinibacterium xinjiangense</name>
    <dbReference type="NCBI Taxonomy" id="386302"/>
    <lineage>
        <taxon>Bacteria</taxon>
        <taxon>Bacillati</taxon>
        <taxon>Actinomycetota</taxon>
        <taxon>Actinomycetes</taxon>
        <taxon>Micrococcales</taxon>
        <taxon>Microbacteriaceae</taxon>
        <taxon>Salinibacterium</taxon>
    </lineage>
</organism>
<dbReference type="InterPro" id="IPR023214">
    <property type="entry name" value="HAD_sf"/>
</dbReference>
<dbReference type="InterPro" id="IPR006439">
    <property type="entry name" value="HAD-SF_hydro_IA"/>
</dbReference>
<evidence type="ECO:0000256" key="3">
    <source>
        <dbReference type="ARBA" id="ARBA00022842"/>
    </source>
</evidence>
<name>A0A2C8Y625_9MICO</name>
<dbReference type="AlphaFoldDB" id="A0A2C8Y625"/>